<reference evidence="3" key="1">
    <citation type="submission" date="2020-06" db="EMBL/GenBank/DDBJ databases">
        <title>Analysis procedures for assessing recovery of high quality, complete, closed genomes from Nanopore long read metagenome sequencing.</title>
        <authorList>
            <person name="Bessarab I."/>
            <person name="Arumugam K."/>
            <person name="Haryono M."/>
            <person name="Liu X."/>
            <person name="Roy S."/>
            <person name="Zuniga-Montanez R.E."/>
            <person name="Qiu G."/>
            <person name="Drautz-Moses D.I."/>
            <person name="Law Y.Y."/>
            <person name="Wuertz S."/>
            <person name="Lauro F.M."/>
            <person name="Huson D.H."/>
            <person name="Williams R.B."/>
        </authorList>
    </citation>
    <scope>NUCLEOTIDE SEQUENCE [LARGE SCALE GENOMIC DNA]</scope>
    <source>
        <strain evidence="3">SSD2</strain>
    </source>
</reference>
<dbReference type="Pfam" id="PF09791">
    <property type="entry name" value="Oxidored-like"/>
    <property type="match status" value="1"/>
</dbReference>
<dbReference type="PANTHER" id="PTHR21193">
    <property type="entry name" value="OXIDOREDUCTASE-LIKE DOMAIN-CONTAINING PROTEIN 1"/>
    <property type="match status" value="1"/>
</dbReference>
<protein>
    <recommendedName>
        <fullName evidence="2">Oxidoreductase-like domain-containing protein</fullName>
    </recommendedName>
</protein>
<gene>
    <name evidence="3" type="ORF">HZT40_01025</name>
</gene>
<dbReference type="AlphaFoldDB" id="A0A7L6AMZ5"/>
<dbReference type="InterPro" id="IPR039251">
    <property type="entry name" value="OXLD1"/>
</dbReference>
<dbReference type="InterPro" id="IPR019180">
    <property type="entry name" value="Oxidoreductase-like_N"/>
</dbReference>
<evidence type="ECO:0000313" key="3">
    <source>
        <dbReference type="EMBL" id="QLQ30430.1"/>
    </source>
</evidence>
<feature type="region of interest" description="Disordered" evidence="1">
    <location>
        <begin position="1"/>
        <end position="22"/>
    </location>
</feature>
<feature type="domain" description="Oxidoreductase-like" evidence="2">
    <location>
        <begin position="9"/>
        <end position="48"/>
    </location>
</feature>
<keyword evidence="4" id="KW-1185">Reference proteome</keyword>
<dbReference type="EMBL" id="CP059265">
    <property type="protein sequence ID" value="QLQ30430.1"/>
    <property type="molecule type" value="Genomic_DNA"/>
</dbReference>
<evidence type="ECO:0000313" key="4">
    <source>
        <dbReference type="Proteomes" id="UP000510621"/>
    </source>
</evidence>
<dbReference type="Proteomes" id="UP000510621">
    <property type="component" value="Chromosome"/>
</dbReference>
<sequence length="62" mass="7370">MYSFEGANTMREKPEPPADNECCDSGCDPCVWDIYRKELEKWNRIQQRKQQEKSDKPEEQSS</sequence>
<dbReference type="KEGG" id="this:HZT40_01025"/>
<dbReference type="PANTHER" id="PTHR21193:SF3">
    <property type="entry name" value="OXIDOREDUCTASE-LIKE DOMAIN-CONTAINING PROTEIN 1"/>
    <property type="match status" value="1"/>
</dbReference>
<accession>A0A7L6AMZ5</accession>
<organism evidence="3 4">
    <name type="scientific">Candidatus Thiothrix singaporensis</name>
    <dbReference type="NCBI Taxonomy" id="2799669"/>
    <lineage>
        <taxon>Bacteria</taxon>
        <taxon>Pseudomonadati</taxon>
        <taxon>Pseudomonadota</taxon>
        <taxon>Gammaproteobacteria</taxon>
        <taxon>Thiotrichales</taxon>
        <taxon>Thiotrichaceae</taxon>
        <taxon>Thiothrix</taxon>
    </lineage>
</organism>
<evidence type="ECO:0000256" key="1">
    <source>
        <dbReference type="SAM" id="MobiDB-lite"/>
    </source>
</evidence>
<evidence type="ECO:0000259" key="2">
    <source>
        <dbReference type="Pfam" id="PF09791"/>
    </source>
</evidence>
<proteinExistence type="predicted"/>
<name>A0A7L6AMZ5_9GAMM</name>